<protein>
    <recommendedName>
        <fullName evidence="6">Phospholipase/carboxylesterase/thioesterase domain-containing protein</fullName>
    </recommendedName>
</protein>
<sequence length="429" mass="48485">MRLIRFCLLACCAAMVWVYPGHGAPDAPLHTELAEEIFAYLDEPDAGLAEQGLQRIVRRADTAVDEVRRIIQTERSYSAERVGTMPDESILVRDRPYHYALSVPAAYQSAKAYGLVVCLHGAGFTGQAYLDRWQSRLGDEYVLVCPTYPAGAWFTRAAEELVLAVIHRIQSRYHIDPDRVFLTGMSNGGIGTWLIGMHHAPLFAGLAPMASGLDDVLMPFLANLRNTPVYMIHGAKDQVMPVDLSRSISRELAALGYPHTYREHDREHPMAGGHYFPREELPDLVRWFHRQRRDPMPARLTLVREASRFYPFGWLRIDATDSIAAFSDDLINKRDDHIKGRDYAKLDAMIAAANRIEVTAERVRRYSLFLNDELIDVTKPVTVVTNGEVSFEGPVTPSVETMLRQARLRQDSRQLFSVHLTISMRKPPA</sequence>
<keyword evidence="1 3" id="KW-0732">Signal</keyword>
<reference evidence="4 5" key="1">
    <citation type="journal article" date="2015" name="Proc. Natl. Acad. Sci. U.S.A.">
        <title>Expanded metabolic versatility of ubiquitous nitrite-oxidizing bacteria from the genus Nitrospira.</title>
        <authorList>
            <person name="Koch H."/>
            <person name="Lucker S."/>
            <person name="Albertsen M."/>
            <person name="Kitzinger K."/>
            <person name="Herbold C."/>
            <person name="Spieck E."/>
            <person name="Nielsen P.H."/>
            <person name="Wagner M."/>
            <person name="Daims H."/>
        </authorList>
    </citation>
    <scope>NUCLEOTIDE SEQUENCE [LARGE SCALE GENOMIC DNA]</scope>
    <source>
        <strain evidence="4 5">NSP M-1</strain>
    </source>
</reference>
<evidence type="ECO:0000313" key="4">
    <source>
        <dbReference type="EMBL" id="ALA59588.1"/>
    </source>
</evidence>
<name>A0A0K2GF54_NITMO</name>
<feature type="signal peptide" evidence="3">
    <location>
        <begin position="1"/>
        <end position="23"/>
    </location>
</feature>
<dbReference type="KEGG" id="nmv:NITMOv2_3189"/>
<evidence type="ECO:0008006" key="6">
    <source>
        <dbReference type="Google" id="ProtNLM"/>
    </source>
</evidence>
<dbReference type="PANTHER" id="PTHR43037:SF5">
    <property type="entry name" value="FERULOYL ESTERASE"/>
    <property type="match status" value="1"/>
</dbReference>
<dbReference type="Proteomes" id="UP000069205">
    <property type="component" value="Chromosome"/>
</dbReference>
<dbReference type="PANTHER" id="PTHR43037">
    <property type="entry name" value="UNNAMED PRODUCT-RELATED"/>
    <property type="match status" value="1"/>
</dbReference>
<keyword evidence="2" id="KW-0378">Hydrolase</keyword>
<feature type="chain" id="PRO_5005476796" description="Phospholipase/carboxylesterase/thioesterase domain-containing protein" evidence="3">
    <location>
        <begin position="24"/>
        <end position="429"/>
    </location>
</feature>
<organism evidence="4 5">
    <name type="scientific">Nitrospira moscoviensis</name>
    <dbReference type="NCBI Taxonomy" id="42253"/>
    <lineage>
        <taxon>Bacteria</taxon>
        <taxon>Pseudomonadati</taxon>
        <taxon>Nitrospirota</taxon>
        <taxon>Nitrospiria</taxon>
        <taxon>Nitrospirales</taxon>
        <taxon>Nitrospiraceae</taxon>
        <taxon>Nitrospira</taxon>
    </lineage>
</organism>
<proteinExistence type="predicted"/>
<keyword evidence="5" id="KW-1185">Reference proteome</keyword>
<dbReference type="EMBL" id="CP011801">
    <property type="protein sequence ID" value="ALA59588.1"/>
    <property type="molecule type" value="Genomic_DNA"/>
</dbReference>
<evidence type="ECO:0000313" key="5">
    <source>
        <dbReference type="Proteomes" id="UP000069205"/>
    </source>
</evidence>
<dbReference type="STRING" id="42253.NITMOv2_3189"/>
<dbReference type="Gene3D" id="3.40.50.1820">
    <property type="entry name" value="alpha/beta hydrolase"/>
    <property type="match status" value="1"/>
</dbReference>
<evidence type="ECO:0000256" key="3">
    <source>
        <dbReference type="SAM" id="SignalP"/>
    </source>
</evidence>
<dbReference type="GO" id="GO:0016787">
    <property type="term" value="F:hydrolase activity"/>
    <property type="evidence" value="ECO:0007669"/>
    <property type="project" value="UniProtKB-KW"/>
</dbReference>
<dbReference type="PATRIC" id="fig|42253.5.peg.3142"/>
<accession>A0A0K2GF54</accession>
<dbReference type="InterPro" id="IPR029058">
    <property type="entry name" value="AB_hydrolase_fold"/>
</dbReference>
<dbReference type="InterPro" id="IPR050955">
    <property type="entry name" value="Plant_Biomass_Hydrol_Est"/>
</dbReference>
<dbReference type="SUPFAM" id="SSF53474">
    <property type="entry name" value="alpha/beta-Hydrolases"/>
    <property type="match status" value="1"/>
</dbReference>
<dbReference type="RefSeq" id="WP_145976362.1">
    <property type="nucleotide sequence ID" value="NZ_CP011801.1"/>
</dbReference>
<gene>
    <name evidence="4" type="ORF">NITMOv2_3189</name>
</gene>
<evidence type="ECO:0000256" key="1">
    <source>
        <dbReference type="ARBA" id="ARBA00022729"/>
    </source>
</evidence>
<dbReference type="OrthoDB" id="9764953at2"/>
<dbReference type="AlphaFoldDB" id="A0A0K2GF54"/>
<evidence type="ECO:0000256" key="2">
    <source>
        <dbReference type="ARBA" id="ARBA00022801"/>
    </source>
</evidence>